<dbReference type="Proteomes" id="UP000078560">
    <property type="component" value="Unassembled WGS sequence"/>
</dbReference>
<reference evidence="3" key="1">
    <citation type="submission" date="2016-05" db="EMBL/GenBank/DDBJ databases">
        <authorList>
            <person name="Naeem Raeece"/>
        </authorList>
    </citation>
    <scope>NUCLEOTIDE SEQUENCE [LARGE SCALE GENOMIC DNA]</scope>
</reference>
<keyword evidence="1" id="KW-0812">Transmembrane</keyword>
<name>A0A1A8WF21_PLAOA</name>
<dbReference type="EMBL" id="FLQU01001120">
    <property type="protein sequence ID" value="SBS91559.1"/>
    <property type="molecule type" value="Genomic_DNA"/>
</dbReference>
<keyword evidence="1" id="KW-0472">Membrane</keyword>
<keyword evidence="1" id="KW-1133">Transmembrane helix</keyword>
<organism evidence="2 3">
    <name type="scientific">Plasmodium ovale curtisi</name>
    <dbReference type="NCBI Taxonomy" id="864141"/>
    <lineage>
        <taxon>Eukaryota</taxon>
        <taxon>Sar</taxon>
        <taxon>Alveolata</taxon>
        <taxon>Apicomplexa</taxon>
        <taxon>Aconoidasida</taxon>
        <taxon>Haemosporida</taxon>
        <taxon>Plasmodiidae</taxon>
        <taxon>Plasmodium</taxon>
        <taxon>Plasmodium (Plasmodium)</taxon>
    </lineage>
</organism>
<evidence type="ECO:0000313" key="3">
    <source>
        <dbReference type="Proteomes" id="UP000078560"/>
    </source>
</evidence>
<sequence length="114" mass="13070">MSSVRLFNGHYLLKLREEIQKIRSGYRSTNSQTTAITVVSLVIGTVVGVFLISYYFFGITPNVIWSRIRKQKNKETHASVDDETECSSLFTSENLENNSKRKGYSILYKSTKYS</sequence>
<evidence type="ECO:0000313" key="2">
    <source>
        <dbReference type="EMBL" id="SBS91559.1"/>
    </source>
</evidence>
<evidence type="ECO:0000256" key="1">
    <source>
        <dbReference type="SAM" id="Phobius"/>
    </source>
</evidence>
<protein>
    <submittedName>
        <fullName evidence="2">PIR Superfamily Protein</fullName>
    </submittedName>
</protein>
<gene>
    <name evidence="2" type="ORF">POVCU2_0068350</name>
</gene>
<dbReference type="AlphaFoldDB" id="A0A1A8WF21"/>
<proteinExistence type="predicted"/>
<feature type="transmembrane region" description="Helical" evidence="1">
    <location>
        <begin position="35"/>
        <end position="57"/>
    </location>
</feature>
<accession>A0A1A8WF21</accession>